<organism evidence="1 2">
    <name type="scientific">Bacteroides faecium</name>
    <dbReference type="NCBI Taxonomy" id="2715212"/>
    <lineage>
        <taxon>Bacteria</taxon>
        <taxon>Pseudomonadati</taxon>
        <taxon>Bacteroidota</taxon>
        <taxon>Bacteroidia</taxon>
        <taxon>Bacteroidales</taxon>
        <taxon>Bacteroidaceae</taxon>
        <taxon>Bacteroides</taxon>
    </lineage>
</organism>
<dbReference type="Proteomes" id="UP000501780">
    <property type="component" value="Chromosome"/>
</dbReference>
<dbReference type="AlphaFoldDB" id="A0A6H0KIG0"/>
<sequence length="157" mass="18439">METTQVSVRPTVGDMVTTPKNVFYVPDEELKDFYLKFAHFLNPDSCCANRTEFEILNILRKELKKNMDVLNRLNMHVWHEGIAEIQTLCGTYSIQDNLGKKERMQMNISMGKHLQFLIQATMDSPVFKQMYKNYSLHYNRLEGLLKQMAKDMNLPKE</sequence>
<name>A0A6H0KIG0_9BACE</name>
<protein>
    <submittedName>
        <fullName evidence="1">Uncharacterized protein</fullName>
    </submittedName>
</protein>
<keyword evidence="2" id="KW-1185">Reference proteome</keyword>
<reference evidence="1 2" key="1">
    <citation type="submission" date="2020-03" db="EMBL/GenBank/DDBJ databases">
        <title>Genomic analysis of Bacteroides faecium CBA7301.</title>
        <authorList>
            <person name="Kim J."/>
            <person name="Roh S.W."/>
        </authorList>
    </citation>
    <scope>NUCLEOTIDE SEQUENCE [LARGE SCALE GENOMIC DNA]</scope>
    <source>
        <strain evidence="1 2">CBA7301</strain>
    </source>
</reference>
<dbReference type="KEGG" id="bfc:BacF7301_03180"/>
<dbReference type="RefSeq" id="WP_167960124.1">
    <property type="nucleotide sequence ID" value="NZ_CP050831.1"/>
</dbReference>
<dbReference type="EMBL" id="CP050831">
    <property type="protein sequence ID" value="QIU93206.1"/>
    <property type="molecule type" value="Genomic_DNA"/>
</dbReference>
<accession>A0A6H0KIG0</accession>
<gene>
    <name evidence="1" type="ORF">BacF7301_03180</name>
</gene>
<evidence type="ECO:0000313" key="1">
    <source>
        <dbReference type="EMBL" id="QIU93206.1"/>
    </source>
</evidence>
<evidence type="ECO:0000313" key="2">
    <source>
        <dbReference type="Proteomes" id="UP000501780"/>
    </source>
</evidence>
<proteinExistence type="predicted"/>